<feature type="chain" id="PRO_5015062397" evidence="1">
    <location>
        <begin position="37"/>
        <end position="178"/>
    </location>
</feature>
<protein>
    <submittedName>
        <fullName evidence="2">Probable lipoprotein transmembrane</fullName>
    </submittedName>
</protein>
<feature type="signal peptide" evidence="1">
    <location>
        <begin position="1"/>
        <end position="36"/>
    </location>
</feature>
<evidence type="ECO:0000256" key="1">
    <source>
        <dbReference type="SAM" id="SignalP"/>
    </source>
</evidence>
<dbReference type="RefSeq" id="WP_067750341.1">
    <property type="nucleotide sequence ID" value="NZ_LT907988.1"/>
</dbReference>
<keyword evidence="2" id="KW-0812">Transmembrane</keyword>
<keyword evidence="2" id="KW-0449">Lipoprotein</keyword>
<dbReference type="STRING" id="1851544.ODI_02476"/>
<accession>A0A1C3JYK0</accession>
<proteinExistence type="predicted"/>
<organism evidence="2 4">
    <name type="scientific">Orrella dioscoreae</name>
    <dbReference type="NCBI Taxonomy" id="1851544"/>
    <lineage>
        <taxon>Bacteria</taxon>
        <taxon>Pseudomonadati</taxon>
        <taxon>Pseudomonadota</taxon>
        <taxon>Betaproteobacteria</taxon>
        <taxon>Burkholderiales</taxon>
        <taxon>Alcaligenaceae</taxon>
        <taxon>Orrella</taxon>
    </lineage>
</organism>
<keyword evidence="1" id="KW-0732">Signal</keyword>
<evidence type="ECO:0000313" key="3">
    <source>
        <dbReference type="EMBL" id="SOE48039.1"/>
    </source>
</evidence>
<dbReference type="Proteomes" id="UP000078558">
    <property type="component" value="Chromosome I"/>
</dbReference>
<name>A0A1C3JYK0_9BURK</name>
<gene>
    <name evidence="2" type="ORF">ODI_02476</name>
    <name evidence="3" type="ORF">ODI_R1195</name>
</gene>
<reference evidence="2 4" key="1">
    <citation type="submission" date="2016-06" db="EMBL/GenBank/DDBJ databases">
        <authorList>
            <person name="Kjaerup R.B."/>
            <person name="Dalgaard T.S."/>
            <person name="Juul-Madsen H.R."/>
        </authorList>
    </citation>
    <scope>NUCLEOTIDE SEQUENCE [LARGE SCALE GENOMIC DNA]</scope>
    <source>
        <strain evidence="2">Orrdi1</strain>
    </source>
</reference>
<dbReference type="AlphaFoldDB" id="A0A1C3JYK0"/>
<evidence type="ECO:0000313" key="4">
    <source>
        <dbReference type="Proteomes" id="UP000078558"/>
    </source>
</evidence>
<dbReference type="OrthoDB" id="8962020at2"/>
<keyword evidence="4" id="KW-1185">Reference proteome</keyword>
<dbReference type="PROSITE" id="PS51257">
    <property type="entry name" value="PROKAR_LIPOPROTEIN"/>
    <property type="match status" value="1"/>
</dbReference>
<keyword evidence="2" id="KW-0472">Membrane</keyword>
<evidence type="ECO:0000313" key="2">
    <source>
        <dbReference type="EMBL" id="SBT24316.1"/>
    </source>
</evidence>
<dbReference type="EMBL" id="FLRC01000008">
    <property type="protein sequence ID" value="SBT24316.1"/>
    <property type="molecule type" value="Genomic_DNA"/>
</dbReference>
<reference evidence="3 4" key="2">
    <citation type="submission" date="2017-08" db="EMBL/GenBank/DDBJ databases">
        <authorList>
            <person name="de Groot N.N."/>
        </authorList>
    </citation>
    <scope>NUCLEOTIDE SEQUENCE [LARGE SCALE GENOMIC DNA]</scope>
    <source>
        <strain evidence="3">Orrdi1</strain>
    </source>
</reference>
<dbReference type="EMBL" id="LT907988">
    <property type="protein sequence ID" value="SOE48039.1"/>
    <property type="molecule type" value="Genomic_DNA"/>
</dbReference>
<sequence>MKTPTFTVFRRAGLAASALLLAACSTTDHVSPDATAAELQERFGNPTVTCPLPDGGERRVWSRQPDGQFAWASIKDAEGKEGPLQQMLSDAGFAQLQGGYWPAEKIRCEFGPPAEIKEIGHGNARQVVWSYRFRHANAWDSLMNLYMGPKGDVLRRSSFIQDPRGMNSGEGNATGSSD</sequence>
<dbReference type="KEGG" id="odi:ODI_R1195"/>